<dbReference type="OrthoDB" id="3222669at2759"/>
<proteinExistence type="predicted"/>
<sequence>MAASSATHESEISEPQSTLVHTRNISTVSSTTHTSTTLHSQPYEPLLRPITPASGEYYDVASHQSRTSDRILSLSRWSRSNVDRRTPSVHDEKKVYPEERPHRKFNLLRWSKNTLQIVLGIWSLYCMARYLWAFTIYESTTGQAVSLALAVSTGLSFAFAACASFLYIAQTSLLVNGFSVHALVSLRSTLHYLSSCCLFGPSLVNLILILVWRKTSDLELQTRHRCRLDVDLVWSTRYSLCNHKIRNWGVWVTLSVIRLLITLIIIIAFHSIISSPQFVPVRRHQKSRYPRSSPRQPSDTTSGKSSPRNRLRPTRSRSSVSSVEGGQAPSYDNPDFIPMPFDNRVSEPNFTDRFLAIISHLTRETEEAIAFARSDGSRSSGHTSNSPSPVSLNEPMDIDMEHGHDHQEIYDNEDDDFYASSPLHNLSSNDYHGPHMAEEHIRMLNGYVRRMPTIESMGSREWRSSIGTSSQNTNRDKEKPFSSSRPPTRNARLSWTETEFSGSSDAHSRSNSLTAQAELIVGMFGKANASEVGELMRRGETIRMVDGLSANDDSSEALGDGYASTTSGSKDSYHTASSGSTVNSLKVALLDAAQSPLPILSEDRLLEAKTTSESH</sequence>
<feature type="region of interest" description="Disordered" evidence="1">
    <location>
        <begin position="457"/>
        <end position="493"/>
    </location>
</feature>
<keyword evidence="2" id="KW-0472">Membrane</keyword>
<dbReference type="EMBL" id="JADNYJ010000006">
    <property type="protein sequence ID" value="KAF8910657.1"/>
    <property type="molecule type" value="Genomic_DNA"/>
</dbReference>
<feature type="transmembrane region" description="Helical" evidence="2">
    <location>
        <begin position="190"/>
        <end position="212"/>
    </location>
</feature>
<feature type="compositionally biased region" description="Low complexity" evidence="1">
    <location>
        <begin position="26"/>
        <end position="40"/>
    </location>
</feature>
<feature type="compositionally biased region" description="Polar residues" evidence="1">
    <location>
        <begin position="563"/>
        <end position="578"/>
    </location>
</feature>
<feature type="transmembrane region" description="Helical" evidence="2">
    <location>
        <begin position="113"/>
        <end position="132"/>
    </location>
</feature>
<evidence type="ECO:0000313" key="3">
    <source>
        <dbReference type="EMBL" id="KAF8910657.1"/>
    </source>
</evidence>
<feature type="compositionally biased region" description="Polar residues" evidence="1">
    <location>
        <begin position="1"/>
        <end position="25"/>
    </location>
</feature>
<keyword evidence="2" id="KW-1133">Transmembrane helix</keyword>
<feature type="transmembrane region" description="Helical" evidence="2">
    <location>
        <begin position="144"/>
        <end position="169"/>
    </location>
</feature>
<comment type="caution">
    <text evidence="3">The sequence shown here is derived from an EMBL/GenBank/DDBJ whole genome shotgun (WGS) entry which is preliminary data.</text>
</comment>
<name>A0A9P5NY67_GYMJU</name>
<feature type="region of interest" description="Disordered" evidence="1">
    <location>
        <begin position="1"/>
        <end position="45"/>
    </location>
</feature>
<feature type="compositionally biased region" description="Polar residues" evidence="1">
    <location>
        <begin position="481"/>
        <end position="493"/>
    </location>
</feature>
<dbReference type="Proteomes" id="UP000724874">
    <property type="component" value="Unassembled WGS sequence"/>
</dbReference>
<organism evidence="3 4">
    <name type="scientific">Gymnopilus junonius</name>
    <name type="common">Spectacular rustgill mushroom</name>
    <name type="synonym">Gymnopilus spectabilis subsp. junonius</name>
    <dbReference type="NCBI Taxonomy" id="109634"/>
    <lineage>
        <taxon>Eukaryota</taxon>
        <taxon>Fungi</taxon>
        <taxon>Dikarya</taxon>
        <taxon>Basidiomycota</taxon>
        <taxon>Agaricomycotina</taxon>
        <taxon>Agaricomycetes</taxon>
        <taxon>Agaricomycetidae</taxon>
        <taxon>Agaricales</taxon>
        <taxon>Agaricineae</taxon>
        <taxon>Hymenogastraceae</taxon>
        <taxon>Gymnopilus</taxon>
    </lineage>
</organism>
<feature type="region of interest" description="Disordered" evidence="1">
    <location>
        <begin position="284"/>
        <end position="339"/>
    </location>
</feature>
<protein>
    <submittedName>
        <fullName evidence="3">Uncharacterized protein</fullName>
    </submittedName>
</protein>
<evidence type="ECO:0000256" key="2">
    <source>
        <dbReference type="SAM" id="Phobius"/>
    </source>
</evidence>
<evidence type="ECO:0000256" key="1">
    <source>
        <dbReference type="SAM" id="MobiDB-lite"/>
    </source>
</evidence>
<gene>
    <name evidence="3" type="ORF">CPB84DRAFT_1764285</name>
</gene>
<feature type="transmembrane region" description="Helical" evidence="2">
    <location>
        <begin position="248"/>
        <end position="273"/>
    </location>
</feature>
<feature type="region of interest" description="Disordered" evidence="1">
    <location>
        <begin position="371"/>
        <end position="392"/>
    </location>
</feature>
<evidence type="ECO:0000313" key="4">
    <source>
        <dbReference type="Proteomes" id="UP000724874"/>
    </source>
</evidence>
<feature type="region of interest" description="Disordered" evidence="1">
    <location>
        <begin position="550"/>
        <end position="578"/>
    </location>
</feature>
<dbReference type="AlphaFoldDB" id="A0A9P5NY67"/>
<accession>A0A9P5NY67</accession>
<reference evidence="3" key="1">
    <citation type="submission" date="2020-11" db="EMBL/GenBank/DDBJ databases">
        <authorList>
            <consortium name="DOE Joint Genome Institute"/>
            <person name="Ahrendt S."/>
            <person name="Riley R."/>
            <person name="Andreopoulos W."/>
            <person name="LaButti K."/>
            <person name="Pangilinan J."/>
            <person name="Ruiz-duenas F.J."/>
            <person name="Barrasa J.M."/>
            <person name="Sanchez-Garcia M."/>
            <person name="Camarero S."/>
            <person name="Miyauchi S."/>
            <person name="Serrano A."/>
            <person name="Linde D."/>
            <person name="Babiker R."/>
            <person name="Drula E."/>
            <person name="Ayuso-Fernandez I."/>
            <person name="Pacheco R."/>
            <person name="Padilla G."/>
            <person name="Ferreira P."/>
            <person name="Barriuso J."/>
            <person name="Kellner H."/>
            <person name="Castanera R."/>
            <person name="Alfaro M."/>
            <person name="Ramirez L."/>
            <person name="Pisabarro A.G."/>
            <person name="Kuo A."/>
            <person name="Tritt A."/>
            <person name="Lipzen A."/>
            <person name="He G."/>
            <person name="Yan M."/>
            <person name="Ng V."/>
            <person name="Cullen D."/>
            <person name="Martin F."/>
            <person name="Rosso M.-N."/>
            <person name="Henrissat B."/>
            <person name="Hibbett D."/>
            <person name="Martinez A.T."/>
            <person name="Grigoriev I.V."/>
        </authorList>
    </citation>
    <scope>NUCLEOTIDE SEQUENCE</scope>
    <source>
        <strain evidence="3">AH 44721</strain>
    </source>
</reference>
<keyword evidence="4" id="KW-1185">Reference proteome</keyword>
<feature type="compositionally biased region" description="Polar residues" evidence="1">
    <location>
        <begin position="377"/>
        <end position="391"/>
    </location>
</feature>
<keyword evidence="2" id="KW-0812">Transmembrane</keyword>